<organism evidence="1 2">
    <name type="scientific">Frieseomelitta varia</name>
    <dbReference type="NCBI Taxonomy" id="561572"/>
    <lineage>
        <taxon>Eukaryota</taxon>
        <taxon>Metazoa</taxon>
        <taxon>Ecdysozoa</taxon>
        <taxon>Arthropoda</taxon>
        <taxon>Hexapoda</taxon>
        <taxon>Insecta</taxon>
        <taxon>Pterygota</taxon>
        <taxon>Neoptera</taxon>
        <taxon>Endopterygota</taxon>
        <taxon>Hymenoptera</taxon>
        <taxon>Apocrita</taxon>
        <taxon>Aculeata</taxon>
        <taxon>Apoidea</taxon>
        <taxon>Anthophila</taxon>
        <taxon>Apidae</taxon>
        <taxon>Frieseomelitta</taxon>
    </lineage>
</organism>
<sequence length="80" mass="9491">MSLHDAHYAADNTNALGYTYFSILQCVYCLNSMQRYNFKPQTFCADISQYFALFVNFFKQFYLSDIRENKAGRKNQFKTK</sequence>
<dbReference type="EMBL" id="WNWW01000598">
    <property type="protein sequence ID" value="KAF3423035.1"/>
    <property type="molecule type" value="Genomic_DNA"/>
</dbReference>
<reference evidence="1" key="1">
    <citation type="submission" date="2019-11" db="EMBL/GenBank/DDBJ databases">
        <title>The nuclear and mitochondrial genomes of Frieseomelitta varia - a highly eusocial stingless bee (Meliponini) with a permanently sterile worker caste.</title>
        <authorList>
            <person name="Freitas F.C.P."/>
            <person name="Lourenco A.P."/>
            <person name="Nunes F.M.F."/>
            <person name="Paschoal A.R."/>
            <person name="Abreu F.C.P."/>
            <person name="Barbin F.O."/>
            <person name="Bataglia L."/>
            <person name="Cardoso-Junior C.A.M."/>
            <person name="Cervoni M.S."/>
            <person name="Silva S.R."/>
            <person name="Dalarmi F."/>
            <person name="Del Lama M.A."/>
            <person name="Depintor T.S."/>
            <person name="Ferreira K.M."/>
            <person name="Goria P.S."/>
            <person name="Jaskot M.C."/>
            <person name="Lago D.C."/>
            <person name="Luna-Lucena D."/>
            <person name="Moda L.M."/>
            <person name="Nascimento L."/>
            <person name="Pedrino M."/>
            <person name="Rabico F.O."/>
            <person name="Sanches F.C."/>
            <person name="Santos D.E."/>
            <person name="Santos C.G."/>
            <person name="Vieira J."/>
            <person name="Lopes T.F."/>
            <person name="Barchuk A.R."/>
            <person name="Hartfelder K."/>
            <person name="Simoes Z.L.P."/>
            <person name="Bitondi M.M.G."/>
            <person name="Pinheiro D.G."/>
        </authorList>
    </citation>
    <scope>NUCLEOTIDE SEQUENCE</scope>
    <source>
        <strain evidence="1">USP_RPSP 00005682</strain>
        <tissue evidence="1">Whole individual</tissue>
    </source>
</reference>
<dbReference type="AlphaFoldDB" id="A0A833S1A6"/>
<comment type="caution">
    <text evidence="1">The sequence shown here is derived from an EMBL/GenBank/DDBJ whole genome shotgun (WGS) entry which is preliminary data.</text>
</comment>
<protein>
    <submittedName>
        <fullName evidence="1">Uncharacterized protein</fullName>
    </submittedName>
</protein>
<name>A0A833S1A6_9HYME</name>
<keyword evidence="2" id="KW-1185">Reference proteome</keyword>
<accession>A0A833S1A6</accession>
<proteinExistence type="predicted"/>
<dbReference type="Proteomes" id="UP000655588">
    <property type="component" value="Unassembled WGS sequence"/>
</dbReference>
<evidence type="ECO:0000313" key="2">
    <source>
        <dbReference type="Proteomes" id="UP000655588"/>
    </source>
</evidence>
<gene>
    <name evidence="1" type="ORF">E2986_10852</name>
</gene>
<evidence type="ECO:0000313" key="1">
    <source>
        <dbReference type="EMBL" id="KAF3423035.1"/>
    </source>
</evidence>